<gene>
    <name evidence="2" type="ORF">WP8W18C01_36880</name>
</gene>
<protein>
    <submittedName>
        <fullName evidence="2">Uncharacterized protein</fullName>
    </submittedName>
</protein>
<name>A0A6S5TPG6_PSEPU</name>
<feature type="transmembrane region" description="Helical" evidence="1">
    <location>
        <begin position="123"/>
        <end position="144"/>
    </location>
</feature>
<organism evidence="2 3">
    <name type="scientific">Pseudomonas putida</name>
    <name type="common">Arthrobacter siderocapsulatus</name>
    <dbReference type="NCBI Taxonomy" id="303"/>
    <lineage>
        <taxon>Bacteria</taxon>
        <taxon>Pseudomonadati</taxon>
        <taxon>Pseudomonadota</taxon>
        <taxon>Gammaproteobacteria</taxon>
        <taxon>Pseudomonadales</taxon>
        <taxon>Pseudomonadaceae</taxon>
        <taxon>Pseudomonas</taxon>
    </lineage>
</organism>
<feature type="transmembrane region" description="Helical" evidence="1">
    <location>
        <begin position="188"/>
        <end position="206"/>
    </location>
</feature>
<evidence type="ECO:0000313" key="2">
    <source>
        <dbReference type="EMBL" id="BBT41347.1"/>
    </source>
</evidence>
<dbReference type="RefSeq" id="WP_182816019.1">
    <property type="nucleotide sequence ID" value="NZ_AP022227.1"/>
</dbReference>
<keyword evidence="1" id="KW-1133">Transmembrane helix</keyword>
<accession>A0A6S5TPG6</accession>
<keyword evidence="1" id="KW-0472">Membrane</keyword>
<proteinExistence type="predicted"/>
<evidence type="ECO:0000313" key="3">
    <source>
        <dbReference type="Proteomes" id="UP000515680"/>
    </source>
</evidence>
<reference evidence="2 3" key="1">
    <citation type="submission" date="2019-12" db="EMBL/GenBank/DDBJ databases">
        <title>complete genome sequences of Pseudomonas putida str. WP8-W18-CRE-01 isolated from wastewater treatment plant effluent.</title>
        <authorList>
            <person name="Sekizuka T."/>
            <person name="Itokawa K."/>
            <person name="Yatsu K."/>
            <person name="Inamine Y."/>
            <person name="Kuroda M."/>
        </authorList>
    </citation>
    <scope>NUCLEOTIDE SEQUENCE [LARGE SCALE GENOMIC DNA]</scope>
    <source>
        <strain evidence="2 3">WP8-W18-CRE-01</strain>
    </source>
</reference>
<feature type="transmembrane region" description="Helical" evidence="1">
    <location>
        <begin position="91"/>
        <end position="111"/>
    </location>
</feature>
<evidence type="ECO:0000256" key="1">
    <source>
        <dbReference type="SAM" id="Phobius"/>
    </source>
</evidence>
<feature type="transmembrane region" description="Helical" evidence="1">
    <location>
        <begin position="150"/>
        <end position="168"/>
    </location>
</feature>
<dbReference type="AlphaFoldDB" id="A0A6S5TPG6"/>
<keyword evidence="1" id="KW-0812">Transmembrane</keyword>
<sequence>MLVYVVLLALQALRDASTLGACQDAPGVQALLALNILRPGLLFESPLEFMLKAGSNVLHFFPRVVQHLTFRPEFQSGWLPPIAHVPGIVEVLNLAVAFAVCAFIAITNVLAGVGMLSALRRRCVSVPLLLAALLAAGDLLNVVLYNLQNFYAAIQYMPISMVILALLLQSSENDWIAALLRKYESRAASGVSVLSVASLVALMLLVTPNVLRNAESASASIPGQPLSIPVFGAKAHLDSIRELGRQCHIPEQSASFVVVDHMTYFAYKKDLNPVHVHYVSEDVYGADLKGRLLPFLKGFYSPGLITRCEWVPASMRSRQVRNSFDYCCVDFSD</sequence>
<dbReference type="EMBL" id="AP022227">
    <property type="protein sequence ID" value="BBT41347.1"/>
    <property type="molecule type" value="Genomic_DNA"/>
</dbReference>
<dbReference type="Proteomes" id="UP000515680">
    <property type="component" value="Chromosome"/>
</dbReference>